<dbReference type="EMBL" id="GL870981">
    <property type="protein sequence ID" value="EGC38215.1"/>
    <property type="molecule type" value="Genomic_DNA"/>
</dbReference>
<evidence type="ECO:0000313" key="2">
    <source>
        <dbReference type="EMBL" id="EGC38215.1"/>
    </source>
</evidence>
<feature type="compositionally biased region" description="Low complexity" evidence="1">
    <location>
        <begin position="179"/>
        <end position="195"/>
    </location>
</feature>
<dbReference type="FunCoup" id="F0ZCX6">
    <property type="interactions" value="937"/>
</dbReference>
<dbReference type="VEuPathDB" id="AmoebaDB:DICPUDRAFT_76208"/>
<dbReference type="GeneID" id="10502545"/>
<name>F0ZCX6_DICPU</name>
<dbReference type="RefSeq" id="XP_003285253.1">
    <property type="nucleotide sequence ID" value="XM_003285205.1"/>
</dbReference>
<reference evidence="3" key="1">
    <citation type="journal article" date="2011" name="Genome Biol.">
        <title>Comparative genomics of the social amoebae Dictyostelium discoideum and Dictyostelium purpureum.</title>
        <authorList>
            <consortium name="US DOE Joint Genome Institute (JGI-PGF)"/>
            <person name="Sucgang R."/>
            <person name="Kuo A."/>
            <person name="Tian X."/>
            <person name="Salerno W."/>
            <person name="Parikh A."/>
            <person name="Feasley C.L."/>
            <person name="Dalin E."/>
            <person name="Tu H."/>
            <person name="Huang E."/>
            <person name="Barry K."/>
            <person name="Lindquist E."/>
            <person name="Shapiro H."/>
            <person name="Bruce D."/>
            <person name="Schmutz J."/>
            <person name="Salamov A."/>
            <person name="Fey P."/>
            <person name="Gaudet P."/>
            <person name="Anjard C."/>
            <person name="Babu M.M."/>
            <person name="Basu S."/>
            <person name="Bushmanova Y."/>
            <person name="van der Wel H."/>
            <person name="Katoh-Kurasawa M."/>
            <person name="Dinh C."/>
            <person name="Coutinho P.M."/>
            <person name="Saito T."/>
            <person name="Elias M."/>
            <person name="Schaap P."/>
            <person name="Kay R.R."/>
            <person name="Henrissat B."/>
            <person name="Eichinger L."/>
            <person name="Rivero F."/>
            <person name="Putnam N.H."/>
            <person name="West C.M."/>
            <person name="Loomis W.F."/>
            <person name="Chisholm R.L."/>
            <person name="Shaulsky G."/>
            <person name="Strassmann J.E."/>
            <person name="Queller D.C."/>
            <person name="Kuspa A."/>
            <person name="Grigoriev I.V."/>
        </authorList>
    </citation>
    <scope>NUCLEOTIDE SEQUENCE [LARGE SCALE GENOMIC DNA]</scope>
    <source>
        <strain evidence="3">QSDP1</strain>
    </source>
</reference>
<feature type="region of interest" description="Disordered" evidence="1">
    <location>
        <begin position="40"/>
        <end position="60"/>
    </location>
</feature>
<evidence type="ECO:0000256" key="1">
    <source>
        <dbReference type="SAM" id="MobiDB-lite"/>
    </source>
</evidence>
<dbReference type="KEGG" id="dpp:DICPUDRAFT_76208"/>
<dbReference type="InParanoid" id="F0ZCX6"/>
<organism evidence="2 3">
    <name type="scientific">Dictyostelium purpureum</name>
    <name type="common">Slime mold</name>
    <dbReference type="NCBI Taxonomy" id="5786"/>
    <lineage>
        <taxon>Eukaryota</taxon>
        <taxon>Amoebozoa</taxon>
        <taxon>Evosea</taxon>
        <taxon>Eumycetozoa</taxon>
        <taxon>Dictyostelia</taxon>
        <taxon>Dictyosteliales</taxon>
        <taxon>Dictyosteliaceae</taxon>
        <taxon>Dictyostelium</taxon>
    </lineage>
</organism>
<dbReference type="Proteomes" id="UP000001064">
    <property type="component" value="Unassembled WGS sequence"/>
</dbReference>
<sequence length="218" mass="25004">MAKREKKRKLPYQIDKFPSHTFHYYSPPNSNKEMYNFQLSNELPFPSPPPSPSLSSVDDEHSDKILYNEENSINTLDLGSKKKQKVDGETLNKMFQELNDNRKEMNCSLNNFQILNNNLFVNTNKGLEESNEGEKDNGIEQKEVEGLFSFLGDDQEINLNYFNDSSNSSLETNYDENFLSPSPNTTTLSPSPTNNPQYLLYDGDSFDKVLENLSQCNN</sequence>
<gene>
    <name evidence="2" type="ORF">DICPUDRAFT_76208</name>
</gene>
<feature type="region of interest" description="Disordered" evidence="1">
    <location>
        <begin position="172"/>
        <end position="195"/>
    </location>
</feature>
<protein>
    <submittedName>
        <fullName evidence="2">Uncharacterized protein</fullName>
    </submittedName>
</protein>
<keyword evidence="3" id="KW-1185">Reference proteome</keyword>
<evidence type="ECO:0000313" key="3">
    <source>
        <dbReference type="Proteomes" id="UP000001064"/>
    </source>
</evidence>
<dbReference type="AlphaFoldDB" id="F0ZCX6"/>
<accession>F0ZCX6</accession>
<proteinExistence type="predicted"/>